<feature type="signal peptide" evidence="1">
    <location>
        <begin position="1"/>
        <end position="23"/>
    </location>
</feature>
<gene>
    <name evidence="2" type="ORF">SAY86_005459</name>
</gene>
<dbReference type="InterPro" id="IPR011692">
    <property type="entry name" value="Stress_up-reg_Nod19"/>
</dbReference>
<accession>A0AAN7L0S0</accession>
<keyword evidence="1" id="KW-0732">Signal</keyword>
<organism evidence="2 3">
    <name type="scientific">Trapa natans</name>
    <name type="common">Water chestnut</name>
    <dbReference type="NCBI Taxonomy" id="22666"/>
    <lineage>
        <taxon>Eukaryota</taxon>
        <taxon>Viridiplantae</taxon>
        <taxon>Streptophyta</taxon>
        <taxon>Embryophyta</taxon>
        <taxon>Tracheophyta</taxon>
        <taxon>Spermatophyta</taxon>
        <taxon>Magnoliopsida</taxon>
        <taxon>eudicotyledons</taxon>
        <taxon>Gunneridae</taxon>
        <taxon>Pentapetalae</taxon>
        <taxon>rosids</taxon>
        <taxon>malvids</taxon>
        <taxon>Myrtales</taxon>
        <taxon>Lythraceae</taxon>
        <taxon>Trapa</taxon>
    </lineage>
</organism>
<keyword evidence="3" id="KW-1185">Reference proteome</keyword>
<proteinExistence type="predicted"/>
<name>A0AAN7L0S0_TRANT</name>
<dbReference type="PANTHER" id="PTHR33390">
    <property type="entry name" value="STRESS UP-REGULATED NOD 19 PROTEIN"/>
    <property type="match status" value="1"/>
</dbReference>
<protein>
    <recommendedName>
        <fullName evidence="4">Stress up-regulated Nod 19 protein</fullName>
    </recommendedName>
</protein>
<feature type="chain" id="PRO_5042863822" description="Stress up-regulated Nod 19 protein" evidence="1">
    <location>
        <begin position="24"/>
        <end position="416"/>
    </location>
</feature>
<evidence type="ECO:0000313" key="2">
    <source>
        <dbReference type="EMBL" id="KAK4776771.1"/>
    </source>
</evidence>
<reference evidence="2 3" key="1">
    <citation type="journal article" date="2023" name="Hortic Res">
        <title>Pangenome of water caltrop reveals structural variations and asymmetric subgenome divergence after allopolyploidization.</title>
        <authorList>
            <person name="Zhang X."/>
            <person name="Chen Y."/>
            <person name="Wang L."/>
            <person name="Yuan Y."/>
            <person name="Fang M."/>
            <person name="Shi L."/>
            <person name="Lu R."/>
            <person name="Comes H.P."/>
            <person name="Ma Y."/>
            <person name="Chen Y."/>
            <person name="Huang G."/>
            <person name="Zhou Y."/>
            <person name="Zheng Z."/>
            <person name="Qiu Y."/>
        </authorList>
    </citation>
    <scope>NUCLEOTIDE SEQUENCE [LARGE SCALE GENOMIC DNA]</scope>
    <source>
        <strain evidence="2">F231</strain>
    </source>
</reference>
<comment type="caution">
    <text evidence="2">The sequence shown here is derived from an EMBL/GenBank/DDBJ whole genome shotgun (WGS) entry which is preliminary data.</text>
</comment>
<dbReference type="Proteomes" id="UP001346149">
    <property type="component" value="Unassembled WGS sequence"/>
</dbReference>
<evidence type="ECO:0000256" key="1">
    <source>
        <dbReference type="SAM" id="SignalP"/>
    </source>
</evidence>
<evidence type="ECO:0008006" key="4">
    <source>
        <dbReference type="Google" id="ProtNLM"/>
    </source>
</evidence>
<sequence>MALEFSVLFLIWVSLSMPLISRSAELQGAKTKSATFLSPMFELGPGSVENRYYFNIDFPRGHIALKSFNGEVIDDQGNQVPLHETYLHHWVVERYYQRNDGDASTQRKKRTFMRNSGICQKGVLGQYFGLGSETRETATEIPDPYGIEVGNAPDGVEEKWMLNVHAIDTRGVEDRLGCTECKCELYNVTVDEYSRPLRPDYKGGLLCCYDYTQCRLAEGFHGSRRKLFLRYTVVWADWDASSIIPVRIYILDVTDTWKGTPIDSIRSLVVHNCRVEYEIEACSSSMEDRSQCIDKKRTSLSLPDGGYVIYGVAHQHSGGLGSHLYREDGQLICSSVPTYGNGTDAGNEAGYIIGMSTCYPQPGSIKIVDGETLVLESIYSSSRGHTGVMGLFYLLIADQLPSLLLDSQNPFQAQSE</sequence>
<dbReference type="PANTHER" id="PTHR33390:SF1">
    <property type="entry name" value="STRESS UP-REGULATED NOD 19 PROTEIN"/>
    <property type="match status" value="1"/>
</dbReference>
<dbReference type="EMBL" id="JAXQNO010000018">
    <property type="protein sequence ID" value="KAK4776771.1"/>
    <property type="molecule type" value="Genomic_DNA"/>
</dbReference>
<dbReference type="AlphaFoldDB" id="A0AAN7L0S0"/>
<dbReference type="Pfam" id="PF07712">
    <property type="entry name" value="SURNod19"/>
    <property type="match status" value="1"/>
</dbReference>
<evidence type="ECO:0000313" key="3">
    <source>
        <dbReference type="Proteomes" id="UP001346149"/>
    </source>
</evidence>